<comment type="caution">
    <text evidence="6">The sequence shown here is derived from an EMBL/GenBank/DDBJ whole genome shotgun (WGS) entry which is preliminary data.</text>
</comment>
<evidence type="ECO:0000256" key="1">
    <source>
        <dbReference type="ARBA" id="ARBA00007274"/>
    </source>
</evidence>
<evidence type="ECO:0000313" key="6">
    <source>
        <dbReference type="EMBL" id="PHD71895.1"/>
    </source>
</evidence>
<dbReference type="GO" id="GO:0009001">
    <property type="term" value="F:serine O-acetyltransferase activity"/>
    <property type="evidence" value="ECO:0007669"/>
    <property type="project" value="UniProtKB-EC"/>
</dbReference>
<dbReference type="AlphaFoldDB" id="A0A2C4Q3X6"/>
<evidence type="ECO:0000256" key="3">
    <source>
        <dbReference type="ARBA" id="ARBA00022679"/>
    </source>
</evidence>
<dbReference type="InterPro" id="IPR001451">
    <property type="entry name" value="Hexapep"/>
</dbReference>
<dbReference type="PANTHER" id="PTHR42811">
    <property type="entry name" value="SERINE ACETYLTRANSFERASE"/>
    <property type="match status" value="1"/>
</dbReference>
<gene>
    <name evidence="6" type="ORF">COF40_07405</name>
</gene>
<reference evidence="6 7" key="1">
    <citation type="submission" date="2017-09" db="EMBL/GenBank/DDBJ databases">
        <title>Large-scale bioinformatics analysis of Bacillus genomes uncovers conserved roles of natural products in bacterial physiology.</title>
        <authorList>
            <consortium name="Agbiome Team Llc"/>
            <person name="Bleich R.M."/>
            <person name="Grubbs K.J."/>
            <person name="Santa Maria K.C."/>
            <person name="Allen S.E."/>
            <person name="Farag S."/>
            <person name="Shank E.A."/>
            <person name="Bowers A."/>
        </authorList>
    </citation>
    <scope>NUCLEOTIDE SEQUENCE [LARGE SCALE GENOMIC DNA]</scope>
    <source>
        <strain evidence="6 7">AFS044250</strain>
    </source>
</reference>
<organism evidence="6 7">
    <name type="scientific">Bacillus toyonensis</name>
    <dbReference type="NCBI Taxonomy" id="155322"/>
    <lineage>
        <taxon>Bacteria</taxon>
        <taxon>Bacillati</taxon>
        <taxon>Bacillota</taxon>
        <taxon>Bacilli</taxon>
        <taxon>Bacillales</taxon>
        <taxon>Bacillaceae</taxon>
        <taxon>Bacillus</taxon>
        <taxon>Bacillus cereus group</taxon>
    </lineage>
</organism>
<keyword evidence="3 5" id="KW-0808">Transferase</keyword>
<dbReference type="RefSeq" id="WP_100063023.1">
    <property type="nucleotide sequence ID" value="NZ_NUSQ01000034.1"/>
</dbReference>
<dbReference type="PIRSF" id="PIRSF000441">
    <property type="entry name" value="CysE"/>
    <property type="match status" value="1"/>
</dbReference>
<dbReference type="InterPro" id="IPR005881">
    <property type="entry name" value="Ser_O-AcTrfase"/>
</dbReference>
<dbReference type="SUPFAM" id="SSF51161">
    <property type="entry name" value="Trimeric LpxA-like enzymes"/>
    <property type="match status" value="1"/>
</dbReference>
<name>A0A2C4Q3X6_9BACI</name>
<accession>A0A2C4Q3X6</accession>
<evidence type="ECO:0000313" key="7">
    <source>
        <dbReference type="Proteomes" id="UP000225997"/>
    </source>
</evidence>
<dbReference type="GO" id="GO:0006535">
    <property type="term" value="P:cysteine biosynthetic process from serine"/>
    <property type="evidence" value="ECO:0007669"/>
    <property type="project" value="InterPro"/>
</dbReference>
<sequence>MNFIKCFNLIKKDYGGRYLQKINFFKFIKAYFLDINFRVVVRFRIQSYLYNKSKLGILFATIIRNGNIKKYGVEIGLNSKIGGGCNIHHINGIVIGNDVVIGKGFNVFQQVTIGKKGGGYPIIGNNVTIYPGAKVIGDISVGDNVIIGANSFVDKNIKYSKIVAGIPAVQINKKEDLQKEVAHYEGN</sequence>
<dbReference type="Gene3D" id="2.160.10.10">
    <property type="entry name" value="Hexapeptide repeat proteins"/>
    <property type="match status" value="1"/>
</dbReference>
<dbReference type="Proteomes" id="UP000225997">
    <property type="component" value="Unassembled WGS sequence"/>
</dbReference>
<dbReference type="InterPro" id="IPR045304">
    <property type="entry name" value="LbH_SAT"/>
</dbReference>
<comment type="catalytic activity">
    <reaction evidence="5">
        <text>L-serine + acetyl-CoA = O-acetyl-L-serine + CoA</text>
        <dbReference type="Rhea" id="RHEA:24560"/>
        <dbReference type="ChEBI" id="CHEBI:33384"/>
        <dbReference type="ChEBI" id="CHEBI:57287"/>
        <dbReference type="ChEBI" id="CHEBI:57288"/>
        <dbReference type="ChEBI" id="CHEBI:58340"/>
        <dbReference type="EC" id="2.3.1.30"/>
    </reaction>
</comment>
<evidence type="ECO:0000256" key="4">
    <source>
        <dbReference type="ARBA" id="ARBA00023315"/>
    </source>
</evidence>
<dbReference type="Pfam" id="PF00132">
    <property type="entry name" value="Hexapep"/>
    <property type="match status" value="1"/>
</dbReference>
<proteinExistence type="inferred from homology"/>
<protein>
    <recommendedName>
        <fullName evidence="2 5">Serine acetyltransferase</fullName>
        <ecNumber evidence="5">2.3.1.30</ecNumber>
    </recommendedName>
</protein>
<dbReference type="InterPro" id="IPR011004">
    <property type="entry name" value="Trimer_LpxA-like_sf"/>
</dbReference>
<keyword evidence="4 5" id="KW-0012">Acyltransferase</keyword>
<evidence type="ECO:0000256" key="2">
    <source>
        <dbReference type="ARBA" id="ARBA00018522"/>
    </source>
</evidence>
<dbReference type="GO" id="GO:0005737">
    <property type="term" value="C:cytoplasm"/>
    <property type="evidence" value="ECO:0007669"/>
    <property type="project" value="InterPro"/>
</dbReference>
<dbReference type="EC" id="2.3.1.30" evidence="5"/>
<comment type="similarity">
    <text evidence="1 5">Belongs to the transferase hexapeptide repeat family.</text>
</comment>
<dbReference type="EMBL" id="NUSQ01000034">
    <property type="protein sequence ID" value="PHD71895.1"/>
    <property type="molecule type" value="Genomic_DNA"/>
</dbReference>
<dbReference type="CDD" id="cd03354">
    <property type="entry name" value="LbH_SAT"/>
    <property type="match status" value="1"/>
</dbReference>
<evidence type="ECO:0000256" key="5">
    <source>
        <dbReference type="PIRNR" id="PIRNR000441"/>
    </source>
</evidence>